<proteinExistence type="predicted"/>
<reference evidence="1 2" key="2">
    <citation type="journal article" date="2022" name="Mol. Ecol. Resour.">
        <title>The genomes of chicory, endive, great burdock and yacon provide insights into Asteraceae paleo-polyploidization history and plant inulin production.</title>
        <authorList>
            <person name="Fan W."/>
            <person name="Wang S."/>
            <person name="Wang H."/>
            <person name="Wang A."/>
            <person name="Jiang F."/>
            <person name="Liu H."/>
            <person name="Zhao H."/>
            <person name="Xu D."/>
            <person name="Zhang Y."/>
        </authorList>
    </citation>
    <scope>NUCLEOTIDE SEQUENCE [LARGE SCALE GENOMIC DNA]</scope>
    <source>
        <strain evidence="2">cv. Niubang</strain>
    </source>
</reference>
<gene>
    <name evidence="1" type="ORF">L6452_19501</name>
</gene>
<dbReference type="Proteomes" id="UP001055879">
    <property type="component" value="Linkage Group LG06"/>
</dbReference>
<evidence type="ECO:0000313" key="2">
    <source>
        <dbReference type="Proteomes" id="UP001055879"/>
    </source>
</evidence>
<evidence type="ECO:0000313" key="1">
    <source>
        <dbReference type="EMBL" id="KAI3718622.1"/>
    </source>
</evidence>
<comment type="caution">
    <text evidence="1">The sequence shown here is derived from an EMBL/GenBank/DDBJ whole genome shotgun (WGS) entry which is preliminary data.</text>
</comment>
<name>A0ACB9B879_ARCLA</name>
<dbReference type="EMBL" id="CM042052">
    <property type="protein sequence ID" value="KAI3718622.1"/>
    <property type="molecule type" value="Genomic_DNA"/>
</dbReference>
<keyword evidence="2" id="KW-1185">Reference proteome</keyword>
<protein>
    <submittedName>
        <fullName evidence="1">Uncharacterized protein</fullName>
    </submittedName>
</protein>
<reference evidence="2" key="1">
    <citation type="journal article" date="2022" name="Mol. Ecol. Resour.">
        <title>The genomes of chicory, endive, great burdock and yacon provide insights into Asteraceae palaeo-polyploidization history and plant inulin production.</title>
        <authorList>
            <person name="Fan W."/>
            <person name="Wang S."/>
            <person name="Wang H."/>
            <person name="Wang A."/>
            <person name="Jiang F."/>
            <person name="Liu H."/>
            <person name="Zhao H."/>
            <person name="Xu D."/>
            <person name="Zhang Y."/>
        </authorList>
    </citation>
    <scope>NUCLEOTIDE SEQUENCE [LARGE SCALE GENOMIC DNA]</scope>
    <source>
        <strain evidence="2">cv. Niubang</strain>
    </source>
</reference>
<accession>A0ACB9B879</accession>
<organism evidence="1 2">
    <name type="scientific">Arctium lappa</name>
    <name type="common">Greater burdock</name>
    <name type="synonym">Lappa major</name>
    <dbReference type="NCBI Taxonomy" id="4217"/>
    <lineage>
        <taxon>Eukaryota</taxon>
        <taxon>Viridiplantae</taxon>
        <taxon>Streptophyta</taxon>
        <taxon>Embryophyta</taxon>
        <taxon>Tracheophyta</taxon>
        <taxon>Spermatophyta</taxon>
        <taxon>Magnoliopsida</taxon>
        <taxon>eudicotyledons</taxon>
        <taxon>Gunneridae</taxon>
        <taxon>Pentapetalae</taxon>
        <taxon>asterids</taxon>
        <taxon>campanulids</taxon>
        <taxon>Asterales</taxon>
        <taxon>Asteraceae</taxon>
        <taxon>Carduoideae</taxon>
        <taxon>Cardueae</taxon>
        <taxon>Arctiinae</taxon>
        <taxon>Arctium</taxon>
    </lineage>
</organism>
<sequence length="113" mass="12771">MIVLPFLLSVILFGVTFAENGQKTIGNWLEIMSPDDPVVIRVGKFAVEEHNKVSNSTLKFEEVIKGYNQIVGGMNWRLTIVVEDNGSLKNGEVFVYEQSLKNVRKLISFKIIQ</sequence>